<organism evidence="4 5">
    <name type="scientific">Acromyrmex heyeri</name>
    <dbReference type="NCBI Taxonomy" id="230685"/>
    <lineage>
        <taxon>Eukaryota</taxon>
        <taxon>Metazoa</taxon>
        <taxon>Ecdysozoa</taxon>
        <taxon>Arthropoda</taxon>
        <taxon>Hexapoda</taxon>
        <taxon>Insecta</taxon>
        <taxon>Pterygota</taxon>
        <taxon>Neoptera</taxon>
        <taxon>Endopterygota</taxon>
        <taxon>Hymenoptera</taxon>
        <taxon>Apocrita</taxon>
        <taxon>Aculeata</taxon>
        <taxon>Formicoidea</taxon>
        <taxon>Formicidae</taxon>
        <taxon>Myrmicinae</taxon>
        <taxon>Acromyrmex</taxon>
    </lineage>
</organism>
<dbReference type="SUPFAM" id="SSF50814">
    <property type="entry name" value="Lipocalins"/>
    <property type="match status" value="1"/>
</dbReference>
<dbReference type="InterPro" id="IPR000566">
    <property type="entry name" value="Lipocln_cytosolic_FA-bd_dom"/>
</dbReference>
<feature type="non-terminal residue" evidence="4">
    <location>
        <position position="1"/>
    </location>
</feature>
<keyword evidence="2" id="KW-0446">Lipid-binding</keyword>
<gene>
    <name evidence="4" type="primary">Lbp5</name>
    <name evidence="4" type="ORF">G6Z77_0001235</name>
</gene>
<dbReference type="GO" id="GO:0008289">
    <property type="term" value="F:lipid binding"/>
    <property type="evidence" value="ECO:0007669"/>
    <property type="project" value="UniProtKB-KW"/>
</dbReference>
<comment type="caution">
    <text evidence="4">The sequence shown here is derived from an EMBL/GenBank/DDBJ whole genome shotgun (WGS) entry which is preliminary data.</text>
</comment>
<dbReference type="EMBL" id="JAANIB010007316">
    <property type="protein sequence ID" value="KAG5326528.1"/>
    <property type="molecule type" value="Genomic_DNA"/>
</dbReference>
<reference evidence="4 5" key="1">
    <citation type="submission" date="2020-02" db="EMBL/GenBank/DDBJ databases">
        <title>Relaxed selection underlies rapid genomic changes in the transitions from sociality to social parasitism in ants.</title>
        <authorList>
            <person name="Bi X."/>
        </authorList>
    </citation>
    <scope>NUCLEOTIDE SEQUENCE [LARGE SCALE GENOMIC DNA]</scope>
    <source>
        <strain evidence="4">BGI-DK2014b</strain>
        <tissue evidence="4">Whole body</tissue>
    </source>
</reference>
<feature type="domain" description="Lipocalin/cytosolic fatty-acid binding" evidence="3">
    <location>
        <begin position="5"/>
        <end position="89"/>
    </location>
</feature>
<dbReference type="OrthoDB" id="412780at2759"/>
<dbReference type="InterPro" id="IPR000463">
    <property type="entry name" value="Fatty_acid-bd"/>
</dbReference>
<sequence length="135" mass="15358">MVQIVGKYQYVSSENFEDYIKNLGKSELVNTFLQTTPIVEIQQNGDQWVVVVTISQDKTITTTFKLGEVYDEQIPTSGLIFKSVTTKESNGFRTETTLSTGITAIRNYEFTDTEMIVHLSSNESDVQAKRVYKRL</sequence>
<dbReference type="PANTHER" id="PTHR11955">
    <property type="entry name" value="FATTY ACID BINDING PROTEIN"/>
    <property type="match status" value="1"/>
</dbReference>
<evidence type="ECO:0000313" key="5">
    <source>
        <dbReference type="Proteomes" id="UP000670152"/>
    </source>
</evidence>
<name>A0A836FXL0_9HYME</name>
<feature type="non-terminal residue" evidence="4">
    <location>
        <position position="135"/>
    </location>
</feature>
<dbReference type="PRINTS" id="PR00178">
    <property type="entry name" value="FATTYACIDBP"/>
</dbReference>
<dbReference type="Gene3D" id="2.40.128.20">
    <property type="match status" value="1"/>
</dbReference>
<keyword evidence="5" id="KW-1185">Reference proteome</keyword>
<proteinExistence type="inferred from homology"/>
<dbReference type="Pfam" id="PF00061">
    <property type="entry name" value="Lipocalin"/>
    <property type="match status" value="1"/>
</dbReference>
<dbReference type="InterPro" id="IPR012674">
    <property type="entry name" value="Calycin"/>
</dbReference>
<accession>A0A836FXL0</accession>
<comment type="similarity">
    <text evidence="1">Belongs to the calycin superfamily. Fatty-acid binding protein (FABP) family.</text>
</comment>
<dbReference type="Proteomes" id="UP000670152">
    <property type="component" value="Unassembled WGS sequence"/>
</dbReference>
<evidence type="ECO:0000256" key="1">
    <source>
        <dbReference type="ARBA" id="ARBA00008390"/>
    </source>
</evidence>
<evidence type="ECO:0000313" key="4">
    <source>
        <dbReference type="EMBL" id="KAG5326528.1"/>
    </source>
</evidence>
<evidence type="ECO:0000259" key="3">
    <source>
        <dbReference type="Pfam" id="PF00061"/>
    </source>
</evidence>
<dbReference type="InterPro" id="IPR031259">
    <property type="entry name" value="ILBP"/>
</dbReference>
<protein>
    <submittedName>
        <fullName evidence="4">FABP5 protein</fullName>
    </submittedName>
</protein>
<dbReference type="AlphaFoldDB" id="A0A836FXL0"/>
<evidence type="ECO:0000256" key="2">
    <source>
        <dbReference type="ARBA" id="ARBA00023121"/>
    </source>
</evidence>